<organism evidence="1 2">
    <name type="scientific">Xenotaenia resolanae</name>
    <dbReference type="NCBI Taxonomy" id="208358"/>
    <lineage>
        <taxon>Eukaryota</taxon>
        <taxon>Metazoa</taxon>
        <taxon>Chordata</taxon>
        <taxon>Craniata</taxon>
        <taxon>Vertebrata</taxon>
        <taxon>Euteleostomi</taxon>
        <taxon>Actinopterygii</taxon>
        <taxon>Neopterygii</taxon>
        <taxon>Teleostei</taxon>
        <taxon>Neoteleostei</taxon>
        <taxon>Acanthomorphata</taxon>
        <taxon>Ovalentaria</taxon>
        <taxon>Atherinomorphae</taxon>
        <taxon>Cyprinodontiformes</taxon>
        <taxon>Goodeidae</taxon>
        <taxon>Xenotaenia</taxon>
    </lineage>
</organism>
<name>A0ABV0WLF4_9TELE</name>
<gene>
    <name evidence="1" type="ORF">XENORESO_011731</name>
</gene>
<dbReference type="EMBL" id="JAHRIM010053670">
    <property type="protein sequence ID" value="MEQ2269894.1"/>
    <property type="molecule type" value="Genomic_DNA"/>
</dbReference>
<evidence type="ECO:0000313" key="1">
    <source>
        <dbReference type="EMBL" id="MEQ2269894.1"/>
    </source>
</evidence>
<proteinExistence type="predicted"/>
<dbReference type="Proteomes" id="UP001444071">
    <property type="component" value="Unassembled WGS sequence"/>
</dbReference>
<protein>
    <submittedName>
        <fullName evidence="1">Uncharacterized protein</fullName>
    </submittedName>
</protein>
<comment type="caution">
    <text evidence="1">The sequence shown here is derived from an EMBL/GenBank/DDBJ whole genome shotgun (WGS) entry which is preliminary data.</text>
</comment>
<keyword evidence="2" id="KW-1185">Reference proteome</keyword>
<reference evidence="1 2" key="1">
    <citation type="submission" date="2021-06" db="EMBL/GenBank/DDBJ databases">
        <authorList>
            <person name="Palmer J.M."/>
        </authorList>
    </citation>
    <scope>NUCLEOTIDE SEQUENCE [LARGE SCALE GENOMIC DNA]</scope>
    <source>
        <strain evidence="1 2">XR_2019</strain>
        <tissue evidence="1">Muscle</tissue>
    </source>
</reference>
<sequence length="117" mass="13310">MVVVESCCGDVVSNLTELDLFCKEMGKNVSLQMCKAGRDVLKVPAFKNHKTFSFTFTVMNSCVGLSHKIPERYADAYGCNVGMQILLQGSFFKHLTFIQVKVRYCYTFLFLHSFLED</sequence>
<accession>A0ABV0WLF4</accession>
<evidence type="ECO:0000313" key="2">
    <source>
        <dbReference type="Proteomes" id="UP001444071"/>
    </source>
</evidence>